<feature type="transmembrane region" description="Helical" evidence="7">
    <location>
        <begin position="360"/>
        <end position="385"/>
    </location>
</feature>
<name>A0ABU0ZH16_9ACTN</name>
<evidence type="ECO:0000256" key="6">
    <source>
        <dbReference type="SAM" id="MobiDB-lite"/>
    </source>
</evidence>
<feature type="region of interest" description="Disordered" evidence="6">
    <location>
        <begin position="458"/>
        <end position="477"/>
    </location>
</feature>
<feature type="transmembrane region" description="Helical" evidence="7">
    <location>
        <begin position="102"/>
        <end position="123"/>
    </location>
</feature>
<feature type="transmembrane region" description="Helical" evidence="7">
    <location>
        <begin position="228"/>
        <end position="248"/>
    </location>
</feature>
<feature type="transmembrane region" description="Helical" evidence="7">
    <location>
        <begin position="307"/>
        <end position="328"/>
    </location>
</feature>
<dbReference type="Pfam" id="PF07690">
    <property type="entry name" value="MFS_1"/>
    <property type="match status" value="1"/>
</dbReference>
<feature type="transmembrane region" description="Helical" evidence="7">
    <location>
        <begin position="77"/>
        <end position="96"/>
    </location>
</feature>
<dbReference type="PRINTS" id="PR01035">
    <property type="entry name" value="TCRTETA"/>
</dbReference>
<evidence type="ECO:0000256" key="1">
    <source>
        <dbReference type="ARBA" id="ARBA00004651"/>
    </source>
</evidence>
<evidence type="ECO:0000256" key="5">
    <source>
        <dbReference type="ARBA" id="ARBA00023136"/>
    </source>
</evidence>
<dbReference type="RefSeq" id="WP_308713620.1">
    <property type="nucleotide sequence ID" value="NZ_JAVHUY010000015.1"/>
</dbReference>
<evidence type="ECO:0000313" key="9">
    <source>
        <dbReference type="EMBL" id="MDQ7906349.1"/>
    </source>
</evidence>
<evidence type="ECO:0000259" key="8">
    <source>
        <dbReference type="PROSITE" id="PS50850"/>
    </source>
</evidence>
<evidence type="ECO:0000313" key="10">
    <source>
        <dbReference type="Proteomes" id="UP001230908"/>
    </source>
</evidence>
<dbReference type="Gene3D" id="1.20.1250.20">
    <property type="entry name" value="MFS general substrate transporter like domains"/>
    <property type="match status" value="1"/>
</dbReference>
<dbReference type="Proteomes" id="UP001230908">
    <property type="component" value="Unassembled WGS sequence"/>
</dbReference>
<feature type="domain" description="Major facilitator superfamily (MFS) profile" evidence="8">
    <location>
        <begin position="11"/>
        <end position="454"/>
    </location>
</feature>
<dbReference type="Gene3D" id="1.20.1720.10">
    <property type="entry name" value="Multidrug resistance protein D"/>
    <property type="match status" value="1"/>
</dbReference>
<proteinExistence type="inferred from homology"/>
<feature type="transmembrane region" description="Helical" evidence="7">
    <location>
        <begin position="165"/>
        <end position="185"/>
    </location>
</feature>
<gene>
    <name evidence="9" type="ORF">RB614_17690</name>
</gene>
<keyword evidence="10" id="KW-1185">Reference proteome</keyword>
<organism evidence="9 10">
    <name type="scientific">Phytohabitans maris</name>
    <dbReference type="NCBI Taxonomy" id="3071409"/>
    <lineage>
        <taxon>Bacteria</taxon>
        <taxon>Bacillati</taxon>
        <taxon>Actinomycetota</taxon>
        <taxon>Actinomycetes</taxon>
        <taxon>Micromonosporales</taxon>
        <taxon>Micromonosporaceae</taxon>
    </lineage>
</organism>
<dbReference type="InterPro" id="IPR011701">
    <property type="entry name" value="MFS"/>
</dbReference>
<dbReference type="PANTHER" id="PTHR42718">
    <property type="entry name" value="MAJOR FACILITATOR SUPERFAMILY MULTIDRUG TRANSPORTER MFSC"/>
    <property type="match status" value="1"/>
</dbReference>
<dbReference type="PANTHER" id="PTHR42718:SF39">
    <property type="entry name" value="ACTINORHODIN TRANSPORTER-RELATED"/>
    <property type="match status" value="1"/>
</dbReference>
<evidence type="ECO:0000256" key="2">
    <source>
        <dbReference type="ARBA" id="ARBA00007520"/>
    </source>
</evidence>
<feature type="transmembrane region" description="Helical" evidence="7">
    <location>
        <begin position="269"/>
        <end position="295"/>
    </location>
</feature>
<dbReference type="CDD" id="cd17321">
    <property type="entry name" value="MFS_MMR_MDR_like"/>
    <property type="match status" value="1"/>
</dbReference>
<evidence type="ECO:0000256" key="4">
    <source>
        <dbReference type="ARBA" id="ARBA00022989"/>
    </source>
</evidence>
<feature type="transmembrane region" description="Helical" evidence="7">
    <location>
        <begin position="45"/>
        <end position="65"/>
    </location>
</feature>
<dbReference type="InterPro" id="IPR020846">
    <property type="entry name" value="MFS_dom"/>
</dbReference>
<dbReference type="InterPro" id="IPR001958">
    <property type="entry name" value="Tet-R_TetA/multi-R_MdtG-like"/>
</dbReference>
<feature type="transmembrane region" description="Helical" evidence="7">
    <location>
        <begin position="335"/>
        <end position="354"/>
    </location>
</feature>
<evidence type="ECO:0000256" key="7">
    <source>
        <dbReference type="SAM" id="Phobius"/>
    </source>
</evidence>
<feature type="transmembrane region" description="Helical" evidence="7">
    <location>
        <begin position="197"/>
        <end position="216"/>
    </location>
</feature>
<evidence type="ECO:0000256" key="3">
    <source>
        <dbReference type="ARBA" id="ARBA00022692"/>
    </source>
</evidence>
<comment type="caution">
    <text evidence="9">The sequence shown here is derived from an EMBL/GenBank/DDBJ whole genome shotgun (WGS) entry which is preliminary data.</text>
</comment>
<dbReference type="InterPro" id="IPR036259">
    <property type="entry name" value="MFS_trans_sf"/>
</dbReference>
<keyword evidence="3 7" id="KW-0812">Transmembrane</keyword>
<dbReference type="EMBL" id="JAVHUY010000015">
    <property type="protein sequence ID" value="MDQ7906349.1"/>
    <property type="molecule type" value="Genomic_DNA"/>
</dbReference>
<accession>A0ABU0ZH16</accession>
<feature type="transmembrane region" description="Helical" evidence="7">
    <location>
        <begin position="406"/>
        <end position="425"/>
    </location>
</feature>
<dbReference type="PROSITE" id="PS50850">
    <property type="entry name" value="MFS"/>
    <property type="match status" value="1"/>
</dbReference>
<comment type="subcellular location">
    <subcellularLocation>
        <location evidence="1">Cell membrane</location>
        <topology evidence="1">Multi-pass membrane protein</topology>
    </subcellularLocation>
</comment>
<dbReference type="SUPFAM" id="SSF103473">
    <property type="entry name" value="MFS general substrate transporter"/>
    <property type="match status" value="1"/>
</dbReference>
<protein>
    <submittedName>
        <fullName evidence="9">MFS transporter</fullName>
    </submittedName>
</protein>
<reference evidence="9 10" key="1">
    <citation type="submission" date="2023-08" db="EMBL/GenBank/DDBJ databases">
        <title>Phytohabitans sansha sp. nov., isolated from marine sediment.</title>
        <authorList>
            <person name="Zhao Y."/>
            <person name="Yi K."/>
        </authorList>
    </citation>
    <scope>NUCLEOTIDE SEQUENCE [LARGE SCALE GENOMIC DNA]</scope>
    <source>
        <strain evidence="9 10">ZYX-F-186</strain>
    </source>
</reference>
<sequence length="477" mass="49378">MTQPLPHRWRALWVTLVAGFMTLLDVSIVAVALPSMQRELGAAPASVQWVVSGYALTFGLTLVAAGRLGDAVGRRRMFLFALAAFVLFSAAAGAAPSIQALVIARLAQGIASGSLAPQNSALIQQLFRGAERGRAFGFFGATIGISTAVGPVVGGLILAFASWRWIFYVNVPIGVAALVLAARLLPRSPRSPREARGQLDPLGVLLLGGGVLAAMLPLVQAEDGGLRTLWWLFPGGAALLGAFAWWEARAVRRGRQPLLDPRLLTETPGYAGGIALGTVYFVGFSGIWLVLALYFQQGLGWSPLRSGLAVTPFSVGSAVAAVVAGRLVDRLGRRLTVLGLLTVVVGLVATAAILRYAPAWAVAPALLIGGVGSGLVISPNITLTLRNVPVRMAGVAGGALQTGQRVGAAVGTALLPGLYYVVLAATHRNSVAVMVAVCAAAAAVAVALFIAGAEWRADRGRPEPEPNPELRAHAASG</sequence>
<feature type="transmembrane region" description="Helical" evidence="7">
    <location>
        <begin position="135"/>
        <end position="159"/>
    </location>
</feature>
<feature type="transmembrane region" description="Helical" evidence="7">
    <location>
        <begin position="431"/>
        <end position="451"/>
    </location>
</feature>
<keyword evidence="5 7" id="KW-0472">Membrane</keyword>
<feature type="transmembrane region" description="Helical" evidence="7">
    <location>
        <begin position="12"/>
        <end position="33"/>
    </location>
</feature>
<dbReference type="InterPro" id="IPR005829">
    <property type="entry name" value="Sugar_transporter_CS"/>
</dbReference>
<comment type="similarity">
    <text evidence="2">Belongs to the major facilitator superfamily. TCR/Tet family.</text>
</comment>
<keyword evidence="4 7" id="KW-1133">Transmembrane helix</keyword>
<dbReference type="PROSITE" id="PS00216">
    <property type="entry name" value="SUGAR_TRANSPORT_1"/>
    <property type="match status" value="1"/>
</dbReference>